<protein>
    <submittedName>
        <fullName evidence="1">Uncharacterized protein</fullName>
    </submittedName>
</protein>
<proteinExistence type="predicted"/>
<comment type="caution">
    <text evidence="1">The sequence shown here is derived from an EMBL/GenBank/DDBJ whole genome shotgun (WGS) entry which is preliminary data.</text>
</comment>
<dbReference type="AlphaFoldDB" id="A0A8I3A3V7"/>
<dbReference type="Proteomes" id="UP000683000">
    <property type="component" value="Unassembled WGS sequence"/>
</dbReference>
<gene>
    <name evidence="1" type="ORF">JVT61DRAFT_12545</name>
</gene>
<evidence type="ECO:0000313" key="1">
    <source>
        <dbReference type="EMBL" id="KAG6370026.1"/>
    </source>
</evidence>
<name>A0A8I3A3V7_9AGAM</name>
<organism evidence="1 2">
    <name type="scientific">Boletus reticuloceps</name>
    <dbReference type="NCBI Taxonomy" id="495285"/>
    <lineage>
        <taxon>Eukaryota</taxon>
        <taxon>Fungi</taxon>
        <taxon>Dikarya</taxon>
        <taxon>Basidiomycota</taxon>
        <taxon>Agaricomycotina</taxon>
        <taxon>Agaricomycetes</taxon>
        <taxon>Agaricomycetidae</taxon>
        <taxon>Boletales</taxon>
        <taxon>Boletineae</taxon>
        <taxon>Boletaceae</taxon>
        <taxon>Boletoideae</taxon>
        <taxon>Boletus</taxon>
    </lineage>
</organism>
<reference evidence="1" key="1">
    <citation type="submission" date="2021-03" db="EMBL/GenBank/DDBJ databases">
        <title>Evolutionary innovations through gain and loss of genes in the ectomycorrhizal Boletales.</title>
        <authorList>
            <person name="Wu G."/>
            <person name="Miyauchi S."/>
            <person name="Morin E."/>
            <person name="Yang Z.-L."/>
            <person name="Xu J."/>
            <person name="Martin F.M."/>
        </authorList>
    </citation>
    <scope>NUCLEOTIDE SEQUENCE</scope>
    <source>
        <strain evidence="1">BR01</strain>
    </source>
</reference>
<evidence type="ECO:0000313" key="2">
    <source>
        <dbReference type="Proteomes" id="UP000683000"/>
    </source>
</evidence>
<sequence>MASYSNEPHDTAYMLPLLRMSSRLQARCAFADPLLTVRLFPNHTVLEVTHGQHIVDFLNALYGDADLHWKYVGPLAQLFAPHDPIYLTDPSCEELCLRSALQKGNGVLAWQDLPPSSKFRKTASFSVSFYVRCEVPYSAWDFARFLLFYIRTYSPSFQTRQKAIAHFAYSLRPDGIYGVLLCGTPLRHAFEAVQLSGTDDPQSNFVCGVPVTTWPLNTPYMKLEYRVMIALRFARLLGLH</sequence>
<accession>A0A8I3A3V7</accession>
<keyword evidence="2" id="KW-1185">Reference proteome</keyword>
<dbReference type="EMBL" id="JAGFBS010000058">
    <property type="protein sequence ID" value="KAG6370026.1"/>
    <property type="molecule type" value="Genomic_DNA"/>
</dbReference>
<dbReference type="OrthoDB" id="2689114at2759"/>